<sequence>MAAYHGRLKICDELVEHGFDVYKQIGDHCKDYNALSTTVCQGADPNLPLNGISDLCAGINYSESSMEYSKTLLKAKADQNHPCGPLCQFSYALEKAAHQRKLDMAELLLKNGANPTLLSDFRDSGSALAAAARRCRKAVCESLIEHGADASQPLTGGKYGSASAAALASREPDYTLGLTRYLVEDAHADTNVLSTDPPRRTSCHQEYRSHMNEYLTEDHHVEKDLLMEIGLEMYAICQTLETGSLSTADTCRYTESLHSHPDYSESESE</sequence>
<dbReference type="Proteomes" id="UP000024376">
    <property type="component" value="Unassembled WGS sequence"/>
</dbReference>
<reference evidence="2" key="1">
    <citation type="journal article" date="2013" name="Ind. Biotechnol.">
        <title>Comparative genomics analysis of Trichoderma reesei strains.</title>
        <authorList>
            <person name="Koike H."/>
            <person name="Aerts A."/>
            <person name="LaButti K."/>
            <person name="Grigoriev I.V."/>
            <person name="Baker S.E."/>
        </authorList>
    </citation>
    <scope>NUCLEOTIDE SEQUENCE [LARGE SCALE GENOMIC DNA]</scope>
    <source>
        <strain evidence="2">ATCC 56765 / BCRC 32924 / NRRL 11460 / Rut C-30</strain>
    </source>
</reference>
<dbReference type="SUPFAM" id="SSF48403">
    <property type="entry name" value="Ankyrin repeat"/>
    <property type="match status" value="1"/>
</dbReference>
<accession>A0A024SMQ0</accession>
<name>A0A024SMQ0_HYPJR</name>
<dbReference type="KEGG" id="trr:M419DRAFT_125732"/>
<dbReference type="AlphaFoldDB" id="A0A024SMQ0"/>
<dbReference type="EMBL" id="KI911139">
    <property type="protein sequence ID" value="ETS06301.1"/>
    <property type="molecule type" value="Genomic_DNA"/>
</dbReference>
<evidence type="ECO:0000313" key="2">
    <source>
        <dbReference type="Proteomes" id="UP000024376"/>
    </source>
</evidence>
<dbReference type="HOGENOM" id="CLU_1034621_0_0_1"/>
<protein>
    <submittedName>
        <fullName evidence="1">Uncharacterized protein</fullName>
    </submittedName>
</protein>
<organism evidence="1 2">
    <name type="scientific">Hypocrea jecorina (strain ATCC 56765 / BCRC 32924 / NRRL 11460 / Rut C-30)</name>
    <name type="common">Trichoderma reesei</name>
    <dbReference type="NCBI Taxonomy" id="1344414"/>
    <lineage>
        <taxon>Eukaryota</taxon>
        <taxon>Fungi</taxon>
        <taxon>Dikarya</taxon>
        <taxon>Ascomycota</taxon>
        <taxon>Pezizomycotina</taxon>
        <taxon>Sordariomycetes</taxon>
        <taxon>Hypocreomycetidae</taxon>
        <taxon>Hypocreales</taxon>
        <taxon>Hypocreaceae</taxon>
        <taxon>Trichoderma</taxon>
    </lineage>
</organism>
<dbReference type="InterPro" id="IPR036770">
    <property type="entry name" value="Ankyrin_rpt-contain_sf"/>
</dbReference>
<proteinExistence type="predicted"/>
<gene>
    <name evidence="1" type="ORF">M419DRAFT_125732</name>
</gene>
<dbReference type="OrthoDB" id="7464126at2759"/>
<dbReference type="Gene3D" id="1.25.40.20">
    <property type="entry name" value="Ankyrin repeat-containing domain"/>
    <property type="match status" value="1"/>
</dbReference>
<evidence type="ECO:0000313" key="1">
    <source>
        <dbReference type="EMBL" id="ETS06301.1"/>
    </source>
</evidence>